<name>A0A0L9UFY6_PHAAN</name>
<evidence type="ECO:0000313" key="4">
    <source>
        <dbReference type="EMBL" id="KOM41658.1"/>
    </source>
</evidence>
<dbReference type="Gramene" id="KOM41658">
    <property type="protein sequence ID" value="KOM41658"/>
    <property type="gene ID" value="LR48_Vigan04g185600"/>
</dbReference>
<dbReference type="InterPro" id="IPR021410">
    <property type="entry name" value="FAF"/>
</dbReference>
<dbReference type="STRING" id="3914.A0A0L9UFY6"/>
<protein>
    <recommendedName>
        <fullName evidence="3">FAF domain-containing protein</fullName>
    </recommendedName>
</protein>
<accession>A0A0L9UFY6</accession>
<dbReference type="Pfam" id="PF11250">
    <property type="entry name" value="FAF"/>
    <property type="match status" value="1"/>
</dbReference>
<dbReference type="OMA" id="DEKEYPP"/>
<dbReference type="InterPro" id="IPR046431">
    <property type="entry name" value="FAF_dom"/>
</dbReference>
<reference evidence="5" key="1">
    <citation type="journal article" date="2015" name="Proc. Natl. Acad. Sci. U.S.A.">
        <title>Genome sequencing of adzuki bean (Vigna angularis) provides insight into high starch and low fat accumulation and domestication.</title>
        <authorList>
            <person name="Yang K."/>
            <person name="Tian Z."/>
            <person name="Chen C."/>
            <person name="Luo L."/>
            <person name="Zhao B."/>
            <person name="Wang Z."/>
            <person name="Yu L."/>
            <person name="Li Y."/>
            <person name="Sun Y."/>
            <person name="Li W."/>
            <person name="Chen Y."/>
            <person name="Li Y."/>
            <person name="Zhang Y."/>
            <person name="Ai D."/>
            <person name="Zhao J."/>
            <person name="Shang C."/>
            <person name="Ma Y."/>
            <person name="Wu B."/>
            <person name="Wang M."/>
            <person name="Gao L."/>
            <person name="Sun D."/>
            <person name="Zhang P."/>
            <person name="Guo F."/>
            <person name="Wang W."/>
            <person name="Li Y."/>
            <person name="Wang J."/>
            <person name="Varshney R.K."/>
            <person name="Wang J."/>
            <person name="Ling H.Q."/>
            <person name="Wan P."/>
        </authorList>
    </citation>
    <scope>NUCLEOTIDE SEQUENCE</scope>
    <source>
        <strain evidence="5">cv. Jingnong 6</strain>
    </source>
</reference>
<dbReference type="EMBL" id="CM003374">
    <property type="protein sequence ID" value="KOM41658.1"/>
    <property type="molecule type" value="Genomic_DNA"/>
</dbReference>
<proteinExistence type="inferred from homology"/>
<gene>
    <name evidence="4" type="ORF">LR48_Vigan04g185600</name>
</gene>
<evidence type="ECO:0000256" key="2">
    <source>
        <dbReference type="SAM" id="MobiDB-lite"/>
    </source>
</evidence>
<dbReference type="OrthoDB" id="1928183at2759"/>
<feature type="domain" description="FAF" evidence="3">
    <location>
        <begin position="48"/>
        <end position="96"/>
    </location>
</feature>
<evidence type="ECO:0000256" key="1">
    <source>
        <dbReference type="ARBA" id="ARBA00008690"/>
    </source>
</evidence>
<dbReference type="AlphaFoldDB" id="A0A0L9UFY6"/>
<feature type="region of interest" description="Disordered" evidence="2">
    <location>
        <begin position="98"/>
        <end position="131"/>
    </location>
</feature>
<evidence type="ECO:0000259" key="3">
    <source>
        <dbReference type="Pfam" id="PF11250"/>
    </source>
</evidence>
<comment type="similarity">
    <text evidence="1">Belongs to the fantastic four family.</text>
</comment>
<dbReference type="PANTHER" id="PTHR33155">
    <property type="entry name" value="FANTASTIC FOUR-LIKE PROTEIN (DUF3049)"/>
    <property type="match status" value="1"/>
</dbReference>
<dbReference type="Proteomes" id="UP000053144">
    <property type="component" value="Chromosome 4"/>
</dbReference>
<sequence length="147" mass="17163">MTSFNYGDDYIGTESCNIDLHDDVVLHHCDLSTVVASKSTAKRKEKRELPPPIPHMEFVLRRHYTADGRLILKEEKLKNHECFTMHRANGRLTMHLVALYQEEEKEDDDDDDDDEEEQEDEEALTPVEIRLRKEQVEDQHCSIIVQG</sequence>
<evidence type="ECO:0000313" key="5">
    <source>
        <dbReference type="Proteomes" id="UP000053144"/>
    </source>
</evidence>
<feature type="compositionally biased region" description="Acidic residues" evidence="2">
    <location>
        <begin position="101"/>
        <end position="123"/>
    </location>
</feature>
<dbReference type="PANTHER" id="PTHR33155:SF75">
    <property type="entry name" value="OS02G0750800 PROTEIN"/>
    <property type="match status" value="1"/>
</dbReference>
<organism evidence="4 5">
    <name type="scientific">Phaseolus angularis</name>
    <name type="common">Azuki bean</name>
    <name type="synonym">Vigna angularis</name>
    <dbReference type="NCBI Taxonomy" id="3914"/>
    <lineage>
        <taxon>Eukaryota</taxon>
        <taxon>Viridiplantae</taxon>
        <taxon>Streptophyta</taxon>
        <taxon>Embryophyta</taxon>
        <taxon>Tracheophyta</taxon>
        <taxon>Spermatophyta</taxon>
        <taxon>Magnoliopsida</taxon>
        <taxon>eudicotyledons</taxon>
        <taxon>Gunneridae</taxon>
        <taxon>Pentapetalae</taxon>
        <taxon>rosids</taxon>
        <taxon>fabids</taxon>
        <taxon>Fabales</taxon>
        <taxon>Fabaceae</taxon>
        <taxon>Papilionoideae</taxon>
        <taxon>50 kb inversion clade</taxon>
        <taxon>NPAAA clade</taxon>
        <taxon>indigoferoid/millettioid clade</taxon>
        <taxon>Phaseoleae</taxon>
        <taxon>Vigna</taxon>
    </lineage>
</organism>